<dbReference type="EMBL" id="CTRP01000003">
    <property type="protein sequence ID" value="CQR71054.1"/>
    <property type="molecule type" value="Genomic_DNA"/>
</dbReference>
<reference evidence="2" key="1">
    <citation type="submission" date="2015-03" db="EMBL/GenBank/DDBJ databases">
        <authorList>
            <person name="Nijsse Bart"/>
        </authorList>
    </citation>
    <scope>NUCLEOTIDE SEQUENCE [LARGE SCALE GENOMIC DNA]</scope>
</reference>
<keyword evidence="2" id="KW-1185">Reference proteome</keyword>
<gene>
    <name evidence="1" type="ORF">SpAn4DRAFT_2032</name>
</gene>
<dbReference type="Proteomes" id="UP000049855">
    <property type="component" value="Unassembled WGS sequence"/>
</dbReference>
<dbReference type="AlphaFoldDB" id="A0A0U1KWI6"/>
<proteinExistence type="predicted"/>
<accession>A0A0U1KWI6</accession>
<protein>
    <submittedName>
        <fullName evidence="1">Uncharacterized protein</fullName>
    </submittedName>
</protein>
<name>A0A0U1KWI6_9FIRM</name>
<organism evidence="1 2">
    <name type="scientific">Sporomusa ovata</name>
    <dbReference type="NCBI Taxonomy" id="2378"/>
    <lineage>
        <taxon>Bacteria</taxon>
        <taxon>Bacillati</taxon>
        <taxon>Bacillota</taxon>
        <taxon>Negativicutes</taxon>
        <taxon>Selenomonadales</taxon>
        <taxon>Sporomusaceae</taxon>
        <taxon>Sporomusa</taxon>
    </lineage>
</organism>
<evidence type="ECO:0000313" key="2">
    <source>
        <dbReference type="Proteomes" id="UP000049855"/>
    </source>
</evidence>
<sequence length="53" mass="6042">MEEASVFLNPGTHSIRVEYFQGPRYELALQLFITPPGGEQTIFSLADYPPEQR</sequence>
<evidence type="ECO:0000313" key="1">
    <source>
        <dbReference type="EMBL" id="CQR71054.1"/>
    </source>
</evidence>